<reference evidence="1 2" key="1">
    <citation type="submission" date="2017-03" db="EMBL/GenBank/DDBJ databases">
        <authorList>
            <person name="Afonso C.L."/>
            <person name="Miller P.J."/>
            <person name="Scott M.A."/>
            <person name="Spackman E."/>
            <person name="Goraichik I."/>
            <person name="Dimitrov K.M."/>
            <person name="Suarez D.L."/>
            <person name="Swayne D.E."/>
        </authorList>
    </citation>
    <scope>NUCLEOTIDE SEQUENCE [LARGE SCALE GENOMIC DNA]</scope>
    <source>
        <strain evidence="1">Genome sequencing of Nitrospira japonica strain NJ11</strain>
    </source>
</reference>
<dbReference type="Proteomes" id="UP000192042">
    <property type="component" value="Chromosome I"/>
</dbReference>
<evidence type="ECO:0000313" key="1">
    <source>
        <dbReference type="EMBL" id="SLM47418.1"/>
    </source>
</evidence>
<name>A0A1W1I338_9BACT</name>
<dbReference type="EMBL" id="LT828648">
    <property type="protein sequence ID" value="SLM47418.1"/>
    <property type="molecule type" value="Genomic_DNA"/>
</dbReference>
<proteinExistence type="predicted"/>
<evidence type="ECO:0000313" key="2">
    <source>
        <dbReference type="Proteomes" id="UP000192042"/>
    </source>
</evidence>
<sequence>MYHPYFRGKQYELITIREMASILQEADFCPIIEPVKETLNGLNRTLKAVAEVEGRAILIVNPHHGDLSESGKPLTELLQEEFLDLPGISAGILLKPNMSVTDALKCFENHSDHSPCFIHAGFTDAKTLSGRLDLSMKDQCHIFVDRFCGKLYQKHFKQATRILLRDGFQKKRNRDYEQLEFFSDLHATFEEEGMNGFGDFLIVGDDYSETGGPAYAVAIHLTFIDSDQDDAMQIYHFVSDRQDTPQDPAGKFAEALDKMISILNKRNSKVEETSAVQEFRELQHQGHFPGLGYIKKLSMNHHIETLARYFTPAT</sequence>
<dbReference type="AlphaFoldDB" id="A0A1W1I338"/>
<keyword evidence="2" id="KW-1185">Reference proteome</keyword>
<protein>
    <submittedName>
        <fullName evidence="1">Uncharacterized protein</fullName>
    </submittedName>
</protein>
<dbReference type="KEGG" id="nja:NSJP_1246"/>
<dbReference type="InterPro" id="IPR047727">
    <property type="entry name" value="Sce7725-like"/>
</dbReference>
<dbReference type="STRING" id="1325564.NSJP_1246"/>
<accession>A0A1W1I338</accession>
<dbReference type="OrthoDB" id="8910160at2"/>
<organism evidence="1 2">
    <name type="scientific">Nitrospira japonica</name>
    <dbReference type="NCBI Taxonomy" id="1325564"/>
    <lineage>
        <taxon>Bacteria</taxon>
        <taxon>Pseudomonadati</taxon>
        <taxon>Nitrospirota</taxon>
        <taxon>Nitrospiria</taxon>
        <taxon>Nitrospirales</taxon>
        <taxon>Nitrospiraceae</taxon>
        <taxon>Nitrospira</taxon>
    </lineage>
</organism>
<dbReference type="RefSeq" id="WP_080885955.1">
    <property type="nucleotide sequence ID" value="NZ_LT828648.1"/>
</dbReference>
<dbReference type="NCBIfam" id="NF033831">
    <property type="entry name" value="sce7725_fam"/>
    <property type="match status" value="1"/>
</dbReference>
<gene>
    <name evidence="1" type="ORF">NSJP_1246</name>
</gene>